<gene>
    <name evidence="2" type="ORF">B9Q03_11060</name>
</gene>
<proteinExistence type="predicted"/>
<dbReference type="PANTHER" id="PTHR43646">
    <property type="entry name" value="GLYCOSYLTRANSFERASE"/>
    <property type="match status" value="1"/>
</dbReference>
<organism evidence="2 3">
    <name type="scientific">Candidatus Marsarchaeota G2 archaeon OSP_D</name>
    <dbReference type="NCBI Taxonomy" id="1978157"/>
    <lineage>
        <taxon>Archaea</taxon>
        <taxon>Candidatus Marsarchaeota</taxon>
        <taxon>Candidatus Marsarchaeota group 2</taxon>
    </lineage>
</organism>
<evidence type="ECO:0000313" key="3">
    <source>
        <dbReference type="Proteomes" id="UP000240322"/>
    </source>
</evidence>
<dbReference type="AlphaFoldDB" id="A0A2R6AL82"/>
<name>A0A2R6AL82_9ARCH</name>
<dbReference type="PANTHER" id="PTHR43646:SF6">
    <property type="entry name" value="PRE-MYCOFACTOCIN GLYCOSYLTRANSFERASE"/>
    <property type="match status" value="1"/>
</dbReference>
<accession>A0A2R6AL82</accession>
<dbReference type="InterPro" id="IPR029044">
    <property type="entry name" value="Nucleotide-diphossugar_trans"/>
</dbReference>
<dbReference type="InterPro" id="IPR001173">
    <property type="entry name" value="Glyco_trans_2-like"/>
</dbReference>
<sequence length="266" mass="30258">MGRPLPSRVHKGGNVTLDQEITLCVCTYNSSSTLEHCLTSLRGSLPNARLIVIDHMSADNTVTIALKHNAEVYKEDVGLGWARQLCIDKVATPYFAFVDSDVELVDRGFFRKAVRILEDRRVGAVVGMSRGHIFAFGLPASLLVLRKADFQGQIIPKWIDARETFYIQRRLDELGLKTVYIKDAMIHRSQFRRYKPEWEGANTRLLDSDVLKELLFSLGVIILISLNSKNVKNIAYIPFFYLKFLRGFAQPEKWAKLTRRVGGELN</sequence>
<dbReference type="EMBL" id="NEXE01000181">
    <property type="protein sequence ID" value="PSN87149.1"/>
    <property type="molecule type" value="Genomic_DNA"/>
</dbReference>
<feature type="domain" description="Glycosyltransferase 2-like" evidence="1">
    <location>
        <begin position="23"/>
        <end position="132"/>
    </location>
</feature>
<reference evidence="2 3" key="1">
    <citation type="submission" date="2017-04" db="EMBL/GenBank/DDBJ databases">
        <title>Novel microbial lineages endemic to geothermal iron-oxide mats fill important gaps in the evolutionary history of Archaea.</title>
        <authorList>
            <person name="Jay Z.J."/>
            <person name="Beam J.P."/>
            <person name="Dlakic M."/>
            <person name="Rusch D.B."/>
            <person name="Kozubal M.A."/>
            <person name="Inskeep W.P."/>
        </authorList>
    </citation>
    <scope>NUCLEOTIDE SEQUENCE [LARGE SCALE GENOMIC DNA]</scope>
    <source>
        <strain evidence="2">OSP_D</strain>
    </source>
</reference>
<comment type="caution">
    <text evidence="2">The sequence shown here is derived from an EMBL/GenBank/DDBJ whole genome shotgun (WGS) entry which is preliminary data.</text>
</comment>
<dbReference type="Pfam" id="PF00535">
    <property type="entry name" value="Glycos_transf_2"/>
    <property type="match status" value="1"/>
</dbReference>
<dbReference type="SUPFAM" id="SSF53448">
    <property type="entry name" value="Nucleotide-diphospho-sugar transferases"/>
    <property type="match status" value="1"/>
</dbReference>
<dbReference type="Gene3D" id="3.90.550.10">
    <property type="entry name" value="Spore Coat Polysaccharide Biosynthesis Protein SpsA, Chain A"/>
    <property type="match status" value="1"/>
</dbReference>
<evidence type="ECO:0000259" key="1">
    <source>
        <dbReference type="Pfam" id="PF00535"/>
    </source>
</evidence>
<dbReference type="CDD" id="cd00761">
    <property type="entry name" value="Glyco_tranf_GTA_type"/>
    <property type="match status" value="1"/>
</dbReference>
<evidence type="ECO:0000313" key="2">
    <source>
        <dbReference type="EMBL" id="PSN87149.1"/>
    </source>
</evidence>
<dbReference type="Proteomes" id="UP000240322">
    <property type="component" value="Unassembled WGS sequence"/>
</dbReference>
<protein>
    <recommendedName>
        <fullName evidence="1">Glycosyltransferase 2-like domain-containing protein</fullName>
    </recommendedName>
</protein>